<dbReference type="Pfam" id="PF24836">
    <property type="entry name" value="NQRA_2nd"/>
    <property type="match status" value="1"/>
</dbReference>
<dbReference type="Pfam" id="PF11973">
    <property type="entry name" value="NQRA_SLBB"/>
    <property type="match status" value="1"/>
</dbReference>
<dbReference type="InterPro" id="IPR056148">
    <property type="entry name" value="NQRA_2nd"/>
</dbReference>
<evidence type="ECO:0000313" key="12">
    <source>
        <dbReference type="EMBL" id="ETK02642.1"/>
    </source>
</evidence>
<comment type="caution">
    <text evidence="12">The sequence shown here is derived from an EMBL/GenBank/DDBJ whole genome shotgun (WGS) entry which is preliminary data.</text>
</comment>
<proteinExistence type="inferred from homology"/>
<feature type="domain" description="Na(+)-translocating NADH-quinone reductase subunit A C-terminal" evidence="10">
    <location>
        <begin position="262"/>
        <end position="312"/>
    </location>
</feature>
<feature type="domain" description="NqrA second alpha/beta" evidence="11">
    <location>
        <begin position="118"/>
        <end position="256"/>
    </location>
</feature>
<dbReference type="PATRIC" id="fig|1411148.3.peg.343"/>
<name>W2C825_9BACT</name>
<keyword evidence="4 8" id="KW-0915">Sodium</keyword>
<dbReference type="NCBIfam" id="NF003761">
    <property type="entry name" value="PRK05352.1-4"/>
    <property type="match status" value="1"/>
</dbReference>
<keyword evidence="2 8" id="KW-1278">Translocase</keyword>
<dbReference type="Pfam" id="PF05896">
    <property type="entry name" value="NQRA_N"/>
    <property type="match status" value="1"/>
</dbReference>
<evidence type="ECO:0000259" key="10">
    <source>
        <dbReference type="Pfam" id="PF11973"/>
    </source>
</evidence>
<evidence type="ECO:0000256" key="8">
    <source>
        <dbReference type="HAMAP-Rule" id="MF_00425"/>
    </source>
</evidence>
<dbReference type="PANTHER" id="PTHR37839">
    <property type="entry name" value="NA(+)-TRANSLOCATING NADH-QUINONE REDUCTASE SUBUNIT A"/>
    <property type="match status" value="1"/>
</dbReference>
<dbReference type="Proteomes" id="UP000018837">
    <property type="component" value="Unassembled WGS sequence"/>
</dbReference>
<dbReference type="InterPro" id="IPR011053">
    <property type="entry name" value="Single_hybrid_motif"/>
</dbReference>
<dbReference type="AlphaFoldDB" id="W2C825"/>
<sequence>MANVVNIKRGLNIQLKGKAPLSELERHQSEDYAVEPGCFAGIVPKVLVKVGDKVKVGTPLMWDKVHPEIRLVAPVSGEVTAVHRGEKRKVLSVVVRPDGSSDTEPFDAPKSPATAEPEAIRTLLLQTGIWPYIKQRPYDRVADPTVTPRDIFVSALDTAPLAPDFDYVVNGQEDTLQAGLAALARLTPGRVYLGVRRGSPLRNMQGVEVVELEGPHPAGNVGVIINHVKPVNKGETVWTLRAADVLFIGRLFTAGRIDFTRTVALVGSEMTERGYVKAIAGCRINSLIEERTKPNLAALRIISGNVLTGHKVDPATGWLGAYDTQVTAIPEGKDVNEFLGWGMPGLGKYSMSHSYFSWLMGPKKEYTLDARIKGGRRAMIMSGEYDRVFPMDIYPEYLLKAIIAYDIDKMEALGIYEVAPEDFALCEFVDTSKIEIQRIVRGGLDLLYKEMN</sequence>
<feature type="domain" description="NqrA N-terminal barrel-sandwich hybrid" evidence="9">
    <location>
        <begin position="5"/>
        <end position="97"/>
    </location>
</feature>
<dbReference type="NCBIfam" id="TIGR01936">
    <property type="entry name" value="nqrA"/>
    <property type="match status" value="1"/>
</dbReference>
<keyword evidence="3 8" id="KW-0520">NAD</keyword>
<dbReference type="InterPro" id="IPR008703">
    <property type="entry name" value="NqrA"/>
</dbReference>
<comment type="catalytic activity">
    <reaction evidence="8">
        <text>a ubiquinone + n Na(+)(in) + NADH + H(+) = a ubiquinol + n Na(+)(out) + NAD(+)</text>
        <dbReference type="Rhea" id="RHEA:47748"/>
        <dbReference type="Rhea" id="RHEA-COMP:9565"/>
        <dbReference type="Rhea" id="RHEA-COMP:9566"/>
        <dbReference type="ChEBI" id="CHEBI:15378"/>
        <dbReference type="ChEBI" id="CHEBI:16389"/>
        <dbReference type="ChEBI" id="CHEBI:17976"/>
        <dbReference type="ChEBI" id="CHEBI:29101"/>
        <dbReference type="ChEBI" id="CHEBI:57540"/>
        <dbReference type="ChEBI" id="CHEBI:57945"/>
        <dbReference type="EC" id="7.2.1.1"/>
    </reaction>
</comment>
<evidence type="ECO:0000256" key="3">
    <source>
        <dbReference type="ARBA" id="ARBA00023027"/>
    </source>
</evidence>
<dbReference type="EMBL" id="AYUF01000311">
    <property type="protein sequence ID" value="ETK02642.1"/>
    <property type="molecule type" value="Genomic_DNA"/>
</dbReference>
<evidence type="ECO:0000259" key="11">
    <source>
        <dbReference type="Pfam" id="PF24836"/>
    </source>
</evidence>
<dbReference type="HAMAP" id="MF_00425">
    <property type="entry name" value="NqrA"/>
    <property type="match status" value="1"/>
</dbReference>
<keyword evidence="6 8" id="KW-0830">Ubiquinone</keyword>
<dbReference type="InterPro" id="IPR022615">
    <property type="entry name" value="NqrA_C_domain"/>
</dbReference>
<evidence type="ECO:0000256" key="4">
    <source>
        <dbReference type="ARBA" id="ARBA00023053"/>
    </source>
</evidence>
<reference evidence="12 13" key="1">
    <citation type="submission" date="2013-11" db="EMBL/GenBank/DDBJ databases">
        <title>Single cell genomics of uncultured Tannerella BU063 (oral taxon 286).</title>
        <authorList>
            <person name="Beall C.J."/>
            <person name="Campbell A.G."/>
            <person name="Griffen A.L."/>
            <person name="Podar M."/>
            <person name="Leys E.J."/>
        </authorList>
    </citation>
    <scope>NUCLEOTIDE SEQUENCE [LARGE SCALE GENOMIC DNA]</scope>
    <source>
        <strain evidence="12">Cell 2</strain>
    </source>
</reference>
<evidence type="ECO:0000256" key="1">
    <source>
        <dbReference type="ARBA" id="ARBA00022448"/>
    </source>
</evidence>
<dbReference type="EC" id="7.2.1.1" evidence="8"/>
<dbReference type="InterPro" id="IPR056147">
    <property type="entry name" value="NQRA_N"/>
</dbReference>
<evidence type="ECO:0000256" key="2">
    <source>
        <dbReference type="ARBA" id="ARBA00022967"/>
    </source>
</evidence>
<evidence type="ECO:0000313" key="13">
    <source>
        <dbReference type="Proteomes" id="UP000018837"/>
    </source>
</evidence>
<dbReference type="GO" id="GO:0016655">
    <property type="term" value="F:oxidoreductase activity, acting on NAD(P)H, quinone or similar compound as acceptor"/>
    <property type="evidence" value="ECO:0007669"/>
    <property type="project" value="UniProtKB-UniRule"/>
</dbReference>
<evidence type="ECO:0000259" key="9">
    <source>
        <dbReference type="Pfam" id="PF05896"/>
    </source>
</evidence>
<comment type="similarity">
    <text evidence="8">Belongs to the NqrA family.</text>
</comment>
<evidence type="ECO:0000256" key="7">
    <source>
        <dbReference type="ARBA" id="ARBA00023201"/>
    </source>
</evidence>
<protein>
    <recommendedName>
        <fullName evidence="8">Na(+)-translocating NADH-quinone reductase subunit A</fullName>
        <shortName evidence="8">Na(+)-NQR subunit A</shortName>
        <shortName evidence="8">Na(+)-translocating NQR subunit A</shortName>
        <ecNumber evidence="8">7.2.1.1</ecNumber>
    </recommendedName>
    <alternativeName>
        <fullName evidence="8">NQR complex subunit A</fullName>
    </alternativeName>
    <alternativeName>
        <fullName evidence="8">NQR-1 subunit A</fullName>
    </alternativeName>
</protein>
<keyword evidence="1 8" id="KW-0813">Transport</keyword>
<organism evidence="12 13">
    <name type="scientific">Tannerella sp. oral taxon BU063 isolate Cell 2</name>
    <dbReference type="NCBI Taxonomy" id="1411148"/>
    <lineage>
        <taxon>Bacteria</taxon>
        <taxon>Pseudomonadati</taxon>
        <taxon>Bacteroidota</taxon>
        <taxon>Bacteroidia</taxon>
        <taxon>Bacteroidales</taxon>
        <taxon>Tannerellaceae</taxon>
        <taxon>Tannerella</taxon>
    </lineage>
</organism>
<evidence type="ECO:0000256" key="5">
    <source>
        <dbReference type="ARBA" id="ARBA00023065"/>
    </source>
</evidence>
<dbReference type="Gene3D" id="2.40.50.100">
    <property type="match status" value="1"/>
</dbReference>
<dbReference type="SUPFAM" id="SSF51230">
    <property type="entry name" value="Single hybrid motif"/>
    <property type="match status" value="1"/>
</dbReference>
<evidence type="ECO:0000256" key="6">
    <source>
        <dbReference type="ARBA" id="ARBA00023075"/>
    </source>
</evidence>
<gene>
    <name evidence="8" type="primary">nqrA</name>
    <name evidence="12" type="ORF">N425_02885</name>
</gene>
<dbReference type="PANTHER" id="PTHR37839:SF1">
    <property type="entry name" value="NA(+)-TRANSLOCATING NADH-QUINONE REDUCTASE SUBUNIT A"/>
    <property type="match status" value="1"/>
</dbReference>
<accession>W2C825</accession>
<comment type="function">
    <text evidence="8">NQR complex catalyzes the reduction of ubiquinone-1 to ubiquinol by two successive reactions, coupled with the transport of Na(+) ions from the cytoplasm to the periplasm. NqrA to NqrE are probably involved in the second step, the conversion of ubisemiquinone to ubiquinol.</text>
</comment>
<comment type="subunit">
    <text evidence="8">Composed of six subunits; NqrA, NqrB, NqrC, NqrD, NqrE and NqrF.</text>
</comment>
<keyword evidence="7 8" id="KW-0739">Sodium transport</keyword>
<dbReference type="GO" id="GO:0006814">
    <property type="term" value="P:sodium ion transport"/>
    <property type="evidence" value="ECO:0007669"/>
    <property type="project" value="UniProtKB-UniRule"/>
</dbReference>
<keyword evidence="5 8" id="KW-0406">Ion transport</keyword>